<reference evidence="1" key="1">
    <citation type="submission" date="2021-09" db="EMBL/GenBank/DDBJ databases">
        <title>The genome of Mauremys mutica provides insights into the evolution of semi-aquatic lifestyle.</title>
        <authorList>
            <person name="Gong S."/>
            <person name="Gao Y."/>
        </authorList>
    </citation>
    <scope>NUCLEOTIDE SEQUENCE</scope>
    <source>
        <strain evidence="1">MM-2020</strain>
        <tissue evidence="1">Muscle</tissue>
    </source>
</reference>
<keyword evidence="2" id="KW-1185">Reference proteome</keyword>
<name>A0A9D3WV46_9SAUR</name>
<sequence>MHFKKRMVNLSLNTPNQRLDETQAIWRLNFNFKTSQIAQENYEAVNLKSEAYENGRQVFLGIRAKALELITRGDKNDCKFHCLQN</sequence>
<dbReference type="Proteomes" id="UP000827986">
    <property type="component" value="Unassembled WGS sequence"/>
</dbReference>
<evidence type="ECO:0000313" key="2">
    <source>
        <dbReference type="Proteomes" id="UP000827986"/>
    </source>
</evidence>
<comment type="caution">
    <text evidence="1">The sequence shown here is derived from an EMBL/GenBank/DDBJ whole genome shotgun (WGS) entry which is preliminary data.</text>
</comment>
<protein>
    <submittedName>
        <fullName evidence="1">Uncharacterized protein</fullName>
    </submittedName>
</protein>
<proteinExistence type="predicted"/>
<dbReference type="EMBL" id="JAHDVG010000485">
    <property type="protein sequence ID" value="KAH1168622.1"/>
    <property type="molecule type" value="Genomic_DNA"/>
</dbReference>
<accession>A0A9D3WV46</accession>
<organism evidence="1 2">
    <name type="scientific">Mauremys mutica</name>
    <name type="common">yellowpond turtle</name>
    <dbReference type="NCBI Taxonomy" id="74926"/>
    <lineage>
        <taxon>Eukaryota</taxon>
        <taxon>Metazoa</taxon>
        <taxon>Chordata</taxon>
        <taxon>Craniata</taxon>
        <taxon>Vertebrata</taxon>
        <taxon>Euteleostomi</taxon>
        <taxon>Archelosauria</taxon>
        <taxon>Testudinata</taxon>
        <taxon>Testudines</taxon>
        <taxon>Cryptodira</taxon>
        <taxon>Durocryptodira</taxon>
        <taxon>Testudinoidea</taxon>
        <taxon>Geoemydidae</taxon>
        <taxon>Geoemydinae</taxon>
        <taxon>Mauremys</taxon>
    </lineage>
</organism>
<dbReference type="AlphaFoldDB" id="A0A9D3WV46"/>
<evidence type="ECO:0000313" key="1">
    <source>
        <dbReference type="EMBL" id="KAH1168622.1"/>
    </source>
</evidence>
<gene>
    <name evidence="1" type="ORF">KIL84_013212</name>
</gene>